<dbReference type="AlphaFoldDB" id="A0A6A6XLZ4"/>
<evidence type="ECO:0000313" key="4">
    <source>
        <dbReference type="Proteomes" id="UP000799757"/>
    </source>
</evidence>
<proteinExistence type="predicted"/>
<keyword evidence="4" id="KW-1185">Reference proteome</keyword>
<name>A0A6A6XLZ4_9PLEO</name>
<evidence type="ECO:0000256" key="2">
    <source>
        <dbReference type="SAM" id="Phobius"/>
    </source>
</evidence>
<keyword evidence="2" id="KW-0472">Membrane</keyword>
<gene>
    <name evidence="3" type="ORF">K505DRAFT_358715</name>
</gene>
<reference evidence="3" key="1">
    <citation type="journal article" date="2020" name="Stud. Mycol.">
        <title>101 Dothideomycetes genomes: a test case for predicting lifestyles and emergence of pathogens.</title>
        <authorList>
            <person name="Haridas S."/>
            <person name="Albert R."/>
            <person name="Binder M."/>
            <person name="Bloem J."/>
            <person name="Labutti K."/>
            <person name="Salamov A."/>
            <person name="Andreopoulos B."/>
            <person name="Baker S."/>
            <person name="Barry K."/>
            <person name="Bills G."/>
            <person name="Bluhm B."/>
            <person name="Cannon C."/>
            <person name="Castanera R."/>
            <person name="Culley D."/>
            <person name="Daum C."/>
            <person name="Ezra D."/>
            <person name="Gonzalez J."/>
            <person name="Henrissat B."/>
            <person name="Kuo A."/>
            <person name="Liang C."/>
            <person name="Lipzen A."/>
            <person name="Lutzoni F."/>
            <person name="Magnuson J."/>
            <person name="Mondo S."/>
            <person name="Nolan M."/>
            <person name="Ohm R."/>
            <person name="Pangilinan J."/>
            <person name="Park H.-J."/>
            <person name="Ramirez L."/>
            <person name="Alfaro M."/>
            <person name="Sun H."/>
            <person name="Tritt A."/>
            <person name="Yoshinaga Y."/>
            <person name="Zwiers L.-H."/>
            <person name="Turgeon B."/>
            <person name="Goodwin S."/>
            <person name="Spatafora J."/>
            <person name="Crous P."/>
            <person name="Grigoriev I."/>
        </authorList>
    </citation>
    <scope>NUCLEOTIDE SEQUENCE</scope>
    <source>
        <strain evidence="3">CBS 109.77</strain>
    </source>
</reference>
<dbReference type="EMBL" id="MU001814">
    <property type="protein sequence ID" value="KAF2797133.1"/>
    <property type="molecule type" value="Genomic_DNA"/>
</dbReference>
<organism evidence="3 4">
    <name type="scientific">Melanomma pulvis-pyrius CBS 109.77</name>
    <dbReference type="NCBI Taxonomy" id="1314802"/>
    <lineage>
        <taxon>Eukaryota</taxon>
        <taxon>Fungi</taxon>
        <taxon>Dikarya</taxon>
        <taxon>Ascomycota</taxon>
        <taxon>Pezizomycotina</taxon>
        <taxon>Dothideomycetes</taxon>
        <taxon>Pleosporomycetidae</taxon>
        <taxon>Pleosporales</taxon>
        <taxon>Melanommataceae</taxon>
        <taxon>Melanomma</taxon>
    </lineage>
</organism>
<feature type="transmembrane region" description="Helical" evidence="2">
    <location>
        <begin position="30"/>
        <end position="51"/>
    </location>
</feature>
<accession>A0A6A6XLZ4</accession>
<keyword evidence="2" id="KW-0812">Transmembrane</keyword>
<keyword evidence="2" id="KW-1133">Transmembrane helix</keyword>
<feature type="compositionally biased region" description="Polar residues" evidence="1">
    <location>
        <begin position="1"/>
        <end position="10"/>
    </location>
</feature>
<sequence length="86" mass="9451">MPVLPSNTTIPAPQQPPEPYLPTMQNPQDLLFGLLGLLIAAATLTVAYLHFHSERERHRVPDHSPPTVPSSLEVDLSDMATETNEP</sequence>
<evidence type="ECO:0000256" key="1">
    <source>
        <dbReference type="SAM" id="MobiDB-lite"/>
    </source>
</evidence>
<protein>
    <submittedName>
        <fullName evidence="3">Uncharacterized protein</fullName>
    </submittedName>
</protein>
<feature type="region of interest" description="Disordered" evidence="1">
    <location>
        <begin position="54"/>
        <end position="86"/>
    </location>
</feature>
<evidence type="ECO:0000313" key="3">
    <source>
        <dbReference type="EMBL" id="KAF2797133.1"/>
    </source>
</evidence>
<feature type="region of interest" description="Disordered" evidence="1">
    <location>
        <begin position="1"/>
        <end position="24"/>
    </location>
</feature>
<dbReference type="Proteomes" id="UP000799757">
    <property type="component" value="Unassembled WGS sequence"/>
</dbReference>